<accession>A0A369J4J6</accession>
<evidence type="ECO:0000313" key="2">
    <source>
        <dbReference type="Proteomes" id="UP000076154"/>
    </source>
</evidence>
<dbReference type="AlphaFoldDB" id="A0A369J4J6"/>
<organism evidence="1 2">
    <name type="scientific">Hypsizygus marmoreus</name>
    <name type="common">White beech mushroom</name>
    <name type="synonym">Agaricus marmoreus</name>
    <dbReference type="NCBI Taxonomy" id="39966"/>
    <lineage>
        <taxon>Eukaryota</taxon>
        <taxon>Fungi</taxon>
        <taxon>Dikarya</taxon>
        <taxon>Basidiomycota</taxon>
        <taxon>Agaricomycotina</taxon>
        <taxon>Agaricomycetes</taxon>
        <taxon>Agaricomycetidae</taxon>
        <taxon>Agaricales</taxon>
        <taxon>Tricholomatineae</taxon>
        <taxon>Lyophyllaceae</taxon>
        <taxon>Hypsizygus</taxon>
    </lineage>
</organism>
<evidence type="ECO:0000313" key="1">
    <source>
        <dbReference type="EMBL" id="RDB15335.1"/>
    </source>
</evidence>
<reference evidence="1" key="1">
    <citation type="submission" date="2018-04" db="EMBL/GenBank/DDBJ databases">
        <title>Whole genome sequencing of Hypsizygus marmoreus.</title>
        <authorList>
            <person name="Choi I.-G."/>
            <person name="Min B."/>
            <person name="Kim J.-G."/>
            <person name="Kim S."/>
            <person name="Oh Y.-L."/>
            <person name="Kong W.-S."/>
            <person name="Park H."/>
            <person name="Jeong J."/>
            <person name="Song E.-S."/>
        </authorList>
    </citation>
    <scope>NUCLEOTIDE SEQUENCE [LARGE SCALE GENOMIC DNA]</scope>
    <source>
        <strain evidence="1">51987-8</strain>
    </source>
</reference>
<keyword evidence="2" id="KW-1185">Reference proteome</keyword>
<evidence type="ECO:0008006" key="3">
    <source>
        <dbReference type="Google" id="ProtNLM"/>
    </source>
</evidence>
<gene>
    <name evidence="1" type="ORF">Hypma_004824</name>
</gene>
<dbReference type="Proteomes" id="UP000076154">
    <property type="component" value="Unassembled WGS sequence"/>
</dbReference>
<dbReference type="OrthoDB" id="3250756at2759"/>
<proteinExistence type="predicted"/>
<sequence>MVPIPLSPELYARISSSLTGPTRRADLASLCLTSKALQHSAEPKLYETLAFGDAQTAYIACRTLIQNPRLALFVRTFWFSQDNSRSRHAVPLWPAVHAALRRMHNLESLGLFDTTMGNGWVLDPEAGNGEDDGIKFQLREAKLRFTWSASLARFLAGQRKLQILFTCDRYSDTEGDAGSGLDLPALEMFDGMLSVAAHLGASPMRHLQMAVDVEEVREFLGMLRGCLWKWRKTLRGVSIQDLPEQWVLGALAAVAETCPDLLHVGLFPLPLMNRHKLHRSLISMRYLRSIHVDITHWAPHHPAPPAQRALAAELRVFCPSIRHVVFWIHGTRFRWMFSGGAAQEWRSAMETGRYPPMDSSWCSV</sequence>
<name>A0A369J4J6_HYPMA</name>
<protein>
    <recommendedName>
        <fullName evidence="3">F-box domain-containing protein</fullName>
    </recommendedName>
</protein>
<dbReference type="EMBL" id="LUEZ02000184">
    <property type="protein sequence ID" value="RDB15335.1"/>
    <property type="molecule type" value="Genomic_DNA"/>
</dbReference>
<dbReference type="InParanoid" id="A0A369J4J6"/>
<comment type="caution">
    <text evidence="1">The sequence shown here is derived from an EMBL/GenBank/DDBJ whole genome shotgun (WGS) entry which is preliminary data.</text>
</comment>